<dbReference type="Gene3D" id="1.10.260.40">
    <property type="entry name" value="lambda repressor-like DNA-binding domains"/>
    <property type="match status" value="1"/>
</dbReference>
<evidence type="ECO:0000313" key="2">
    <source>
        <dbReference type="EMBL" id="MBB5436256.1"/>
    </source>
</evidence>
<evidence type="ECO:0000259" key="1">
    <source>
        <dbReference type="PROSITE" id="PS50943"/>
    </source>
</evidence>
<dbReference type="InterPro" id="IPR010982">
    <property type="entry name" value="Lambda_DNA-bd_dom_sf"/>
</dbReference>
<dbReference type="AlphaFoldDB" id="A0A7W8VH48"/>
<dbReference type="Pfam" id="PF01381">
    <property type="entry name" value="HTH_3"/>
    <property type="match status" value="1"/>
</dbReference>
<evidence type="ECO:0000313" key="3">
    <source>
        <dbReference type="Proteomes" id="UP000572635"/>
    </source>
</evidence>
<dbReference type="SMART" id="SM00530">
    <property type="entry name" value="HTH_XRE"/>
    <property type="match status" value="1"/>
</dbReference>
<feature type="domain" description="HTH cro/C1-type" evidence="1">
    <location>
        <begin position="43"/>
        <end position="98"/>
    </location>
</feature>
<name>A0A7W8VH48_9ACTN</name>
<sequence>MDSAERGDCGRCSSRSCQCIGEEFWRREDVIEALRIRDACALIRLARRYTDLTQQELAEITGLTQPMISLIERGKTRRLGRERQQRALHGLEARATLLPPMEEWGDSQAMAALEAVSGEGPNRAGVNAAQISAYVMLWARAASAPPAPPRKTAPVSPAMVAALEDVTEALRRADAAHGSAGLAPFAAAQLTAAQRMLAAAGEEGVRRRLYRAAADLAGLAGWLAVDAGDYDRARPLFAAALRSAHQAGDVVLGAGIASSVAVQSYSLGQGLQAALIARTALERTVSRATPLVRAMLHTRVARGHAVDGDRLPALRALENAREAFEQGPSDEDPSWLYWMSPGEMHGQAAAVHLSLGEDEQALQLLEQADRTYDSACVRDHARCTVRSAGALARLGELDHACERAHRALDMEVGSVRLAYEVMGLLSDLEPYDDEARVAELRDHAAPLLDSALR</sequence>
<proteinExistence type="predicted"/>
<dbReference type="InterPro" id="IPR011990">
    <property type="entry name" value="TPR-like_helical_dom_sf"/>
</dbReference>
<protein>
    <submittedName>
        <fullName evidence="2">Transcriptional regulator with XRE-family HTH domain</fullName>
    </submittedName>
</protein>
<reference evidence="2 3" key="1">
    <citation type="submission" date="2020-08" db="EMBL/GenBank/DDBJ databases">
        <title>Sequencing the genomes of 1000 actinobacteria strains.</title>
        <authorList>
            <person name="Klenk H.-P."/>
        </authorList>
    </citation>
    <scope>NUCLEOTIDE SEQUENCE [LARGE SCALE GENOMIC DNA]</scope>
    <source>
        <strain evidence="2 3">DSM 44551</strain>
    </source>
</reference>
<dbReference type="SUPFAM" id="SSF47413">
    <property type="entry name" value="lambda repressor-like DNA-binding domains"/>
    <property type="match status" value="1"/>
</dbReference>
<accession>A0A7W8VH48</accession>
<dbReference type="GO" id="GO:0003677">
    <property type="term" value="F:DNA binding"/>
    <property type="evidence" value="ECO:0007669"/>
    <property type="project" value="InterPro"/>
</dbReference>
<dbReference type="PROSITE" id="PS50943">
    <property type="entry name" value="HTH_CROC1"/>
    <property type="match status" value="1"/>
</dbReference>
<dbReference type="SUPFAM" id="SSF48452">
    <property type="entry name" value="TPR-like"/>
    <property type="match status" value="1"/>
</dbReference>
<gene>
    <name evidence="2" type="ORF">HDA36_006404</name>
</gene>
<dbReference type="RefSeq" id="WP_184399641.1">
    <property type="nucleotide sequence ID" value="NZ_JACHDB010000002.1"/>
</dbReference>
<keyword evidence="3" id="KW-1185">Reference proteome</keyword>
<dbReference type="Gene3D" id="1.25.40.10">
    <property type="entry name" value="Tetratricopeptide repeat domain"/>
    <property type="match status" value="1"/>
</dbReference>
<organism evidence="2 3">
    <name type="scientific">Nocardiopsis composta</name>
    <dbReference type="NCBI Taxonomy" id="157465"/>
    <lineage>
        <taxon>Bacteria</taxon>
        <taxon>Bacillati</taxon>
        <taxon>Actinomycetota</taxon>
        <taxon>Actinomycetes</taxon>
        <taxon>Streptosporangiales</taxon>
        <taxon>Nocardiopsidaceae</taxon>
        <taxon>Nocardiopsis</taxon>
    </lineage>
</organism>
<dbReference type="EMBL" id="JACHDB010000002">
    <property type="protein sequence ID" value="MBB5436256.1"/>
    <property type="molecule type" value="Genomic_DNA"/>
</dbReference>
<dbReference type="CDD" id="cd00093">
    <property type="entry name" value="HTH_XRE"/>
    <property type="match status" value="1"/>
</dbReference>
<comment type="caution">
    <text evidence="2">The sequence shown here is derived from an EMBL/GenBank/DDBJ whole genome shotgun (WGS) entry which is preliminary data.</text>
</comment>
<dbReference type="Proteomes" id="UP000572635">
    <property type="component" value="Unassembled WGS sequence"/>
</dbReference>
<dbReference type="InterPro" id="IPR001387">
    <property type="entry name" value="Cro/C1-type_HTH"/>
</dbReference>